<dbReference type="EMBL" id="JAUOTP010000007">
    <property type="protein sequence ID" value="MDO6415781.1"/>
    <property type="molecule type" value="Genomic_DNA"/>
</dbReference>
<evidence type="ECO:0000256" key="1">
    <source>
        <dbReference type="ARBA" id="ARBA00004571"/>
    </source>
</evidence>
<dbReference type="Pfam" id="PF07715">
    <property type="entry name" value="Plug"/>
    <property type="match status" value="1"/>
</dbReference>
<proteinExistence type="inferred from homology"/>
<evidence type="ECO:0000256" key="4">
    <source>
        <dbReference type="ARBA" id="ARBA00022496"/>
    </source>
</evidence>
<dbReference type="InterPro" id="IPR036942">
    <property type="entry name" value="Beta-barrel_TonB_sf"/>
</dbReference>
<evidence type="ECO:0000256" key="5">
    <source>
        <dbReference type="ARBA" id="ARBA00022692"/>
    </source>
</evidence>
<dbReference type="Gene3D" id="2.40.170.20">
    <property type="entry name" value="TonB-dependent receptor, beta-barrel domain"/>
    <property type="match status" value="1"/>
</dbReference>
<evidence type="ECO:0000259" key="14">
    <source>
        <dbReference type="Pfam" id="PF00593"/>
    </source>
</evidence>
<evidence type="ECO:0000256" key="8">
    <source>
        <dbReference type="ARBA" id="ARBA00023077"/>
    </source>
</evidence>
<gene>
    <name evidence="16" type="ORF">Q4F19_15425</name>
</gene>
<evidence type="ECO:0000256" key="13">
    <source>
        <dbReference type="SAM" id="SignalP"/>
    </source>
</evidence>
<name>A0ABT8YBS7_9SPHN</name>
<dbReference type="InterPro" id="IPR012910">
    <property type="entry name" value="Plug_dom"/>
</dbReference>
<feature type="chain" id="PRO_5046942424" evidence="13">
    <location>
        <begin position="28"/>
        <end position="754"/>
    </location>
</feature>
<keyword evidence="8 12" id="KW-0798">TonB box</keyword>
<dbReference type="Proteomes" id="UP001169764">
    <property type="component" value="Unassembled WGS sequence"/>
</dbReference>
<protein>
    <submittedName>
        <fullName evidence="16">TonB-dependent receptor</fullName>
    </submittedName>
</protein>
<dbReference type="PANTHER" id="PTHR32552">
    <property type="entry name" value="FERRICHROME IRON RECEPTOR-RELATED"/>
    <property type="match status" value="1"/>
</dbReference>
<keyword evidence="17" id="KW-1185">Reference proteome</keyword>
<keyword evidence="3 11" id="KW-1134">Transmembrane beta strand</keyword>
<comment type="subcellular location">
    <subcellularLocation>
        <location evidence="1 11">Cell outer membrane</location>
        <topology evidence="1 11">Multi-pass membrane protein</topology>
    </subcellularLocation>
</comment>
<comment type="caution">
    <text evidence="16">The sequence shown here is derived from an EMBL/GenBank/DDBJ whole genome shotgun (WGS) entry which is preliminary data.</text>
</comment>
<evidence type="ECO:0000256" key="9">
    <source>
        <dbReference type="ARBA" id="ARBA00023136"/>
    </source>
</evidence>
<feature type="signal peptide" evidence="13">
    <location>
        <begin position="1"/>
        <end position="27"/>
    </location>
</feature>
<keyword evidence="7" id="KW-0406">Ion transport</keyword>
<accession>A0ABT8YBS7</accession>
<evidence type="ECO:0000256" key="6">
    <source>
        <dbReference type="ARBA" id="ARBA00023004"/>
    </source>
</evidence>
<reference evidence="16" key="1">
    <citation type="submission" date="2023-07" db="EMBL/GenBank/DDBJ databases">
        <authorList>
            <person name="Kim M."/>
        </authorList>
    </citation>
    <scope>NUCLEOTIDE SEQUENCE</scope>
    <source>
        <strain evidence="16">BIUV-7</strain>
    </source>
</reference>
<evidence type="ECO:0000259" key="15">
    <source>
        <dbReference type="Pfam" id="PF07715"/>
    </source>
</evidence>
<dbReference type="CDD" id="cd01347">
    <property type="entry name" value="ligand_gated_channel"/>
    <property type="match status" value="1"/>
</dbReference>
<evidence type="ECO:0000313" key="16">
    <source>
        <dbReference type="EMBL" id="MDO6415781.1"/>
    </source>
</evidence>
<comment type="similarity">
    <text evidence="11 12">Belongs to the TonB-dependent receptor family.</text>
</comment>
<keyword evidence="6" id="KW-0408">Iron</keyword>
<keyword evidence="5 11" id="KW-0812">Transmembrane</keyword>
<evidence type="ECO:0000313" key="17">
    <source>
        <dbReference type="Proteomes" id="UP001169764"/>
    </source>
</evidence>
<keyword evidence="4" id="KW-0410">Iron transport</keyword>
<evidence type="ECO:0000256" key="10">
    <source>
        <dbReference type="ARBA" id="ARBA00023237"/>
    </source>
</evidence>
<dbReference type="InterPro" id="IPR039426">
    <property type="entry name" value="TonB-dep_rcpt-like"/>
</dbReference>
<evidence type="ECO:0000256" key="7">
    <source>
        <dbReference type="ARBA" id="ARBA00023065"/>
    </source>
</evidence>
<keyword evidence="9 11" id="KW-0472">Membrane</keyword>
<feature type="domain" description="TonB-dependent receptor plug" evidence="15">
    <location>
        <begin position="59"/>
        <end position="166"/>
    </location>
</feature>
<organism evidence="16 17">
    <name type="scientific">Sphingomonas natans</name>
    <dbReference type="NCBI Taxonomy" id="3063330"/>
    <lineage>
        <taxon>Bacteria</taxon>
        <taxon>Pseudomonadati</taxon>
        <taxon>Pseudomonadota</taxon>
        <taxon>Alphaproteobacteria</taxon>
        <taxon>Sphingomonadales</taxon>
        <taxon>Sphingomonadaceae</taxon>
        <taxon>Sphingomonas</taxon>
    </lineage>
</organism>
<keyword evidence="10 11" id="KW-0998">Cell outer membrane</keyword>
<evidence type="ECO:0000256" key="11">
    <source>
        <dbReference type="PROSITE-ProRule" id="PRU01360"/>
    </source>
</evidence>
<dbReference type="Pfam" id="PF00593">
    <property type="entry name" value="TonB_dep_Rec_b-barrel"/>
    <property type="match status" value="1"/>
</dbReference>
<keyword evidence="2 11" id="KW-0813">Transport</keyword>
<evidence type="ECO:0000256" key="2">
    <source>
        <dbReference type="ARBA" id="ARBA00022448"/>
    </source>
</evidence>
<evidence type="ECO:0000256" key="12">
    <source>
        <dbReference type="RuleBase" id="RU003357"/>
    </source>
</evidence>
<feature type="domain" description="TonB-dependent receptor-like beta-barrel" evidence="14">
    <location>
        <begin position="299"/>
        <end position="712"/>
    </location>
</feature>
<evidence type="ECO:0000256" key="3">
    <source>
        <dbReference type="ARBA" id="ARBA00022452"/>
    </source>
</evidence>
<keyword evidence="16" id="KW-0675">Receptor</keyword>
<dbReference type="PROSITE" id="PS52016">
    <property type="entry name" value="TONB_DEPENDENT_REC_3"/>
    <property type="match status" value="1"/>
</dbReference>
<sequence>MILSNTTAMARCLIVVGMAALGSAAVAQTAAAPTDTAAPVAAAGGADIVVTAQKRSQRVQDVPVAVQVVTGEALAAQGVRQFSDLTKATPSLLIRPSEQPVNNSLSIRGVGTFAFSPSVEQSVAVQIDDVPVQFIARAFADLSDIERIEVLRGPQSTLYGRSASAGLINIITQAPTTTFTGRIGGVVTTDREYAINGAVSGPLGETAGFRLNANYDKFDGNVRNLTTGDRVNGFRTLSLKGKLVWDPTDNLNIAVSGGYIDGTTTIGRPFIRLGGAARLRGVAANTPAVFAPGIVATEDNTKVTNNINSGTDYNDYSASLRASLDLGFASLMSITGYDKFRQFDILDQDESPVASLDNRQFGTFHTHSWSQEFRLVAPGKDRFRYTLGLYYSDLSLNRVFQRGPFYSIANWYATNGTKQYAAFGQLEFDITPTTTLIGGARAGKNKIDYTFTDFAATGTPRFAGNDSANYETYKAGVQQKFTPDVMGFVTFATGYKGQAYDIGTGFNLVRQNSGPVQPERSKDWQVGLKTQFFDRRVTFNVTLFDTKFRNFQAQGIEVLSDGTTNFRLANVGRLHTKGVEVEGSVRAAQDLNFTGGVTYNDATITEFPFAQCYPNQTAAQGCTGTPARQNLAGYRPPQAPRWKLAASGDFTPNLTQNLDGLLQVAYSYQSGINFSINQDPQTYQPGYGIANVSLGVRAPDKKWEVVAFVNNVFDKHYFSNMNNDTGNHANQLSTLGYLSRDFNRYGGVRASYNF</sequence>
<dbReference type="SUPFAM" id="SSF56935">
    <property type="entry name" value="Porins"/>
    <property type="match status" value="1"/>
</dbReference>
<dbReference type="InterPro" id="IPR000531">
    <property type="entry name" value="Beta-barrel_TonB"/>
</dbReference>
<keyword evidence="13" id="KW-0732">Signal</keyword>
<dbReference type="PANTHER" id="PTHR32552:SF81">
    <property type="entry name" value="TONB-DEPENDENT OUTER MEMBRANE RECEPTOR"/>
    <property type="match status" value="1"/>
</dbReference>
<dbReference type="RefSeq" id="WP_303544228.1">
    <property type="nucleotide sequence ID" value="NZ_JAUOTP010000007.1"/>
</dbReference>